<dbReference type="GeneID" id="19108138"/>
<evidence type="ECO:0000313" key="2">
    <source>
        <dbReference type="EMBL" id="EMC91466.1"/>
    </source>
</evidence>
<protein>
    <submittedName>
        <fullName evidence="2">Uncharacterized protein</fullName>
    </submittedName>
</protein>
<reference evidence="2 3" key="1">
    <citation type="journal article" date="2012" name="PLoS Pathog.">
        <title>Diverse lifestyles and strategies of plant pathogenesis encoded in the genomes of eighteen Dothideomycetes fungi.</title>
        <authorList>
            <person name="Ohm R.A."/>
            <person name="Feau N."/>
            <person name="Henrissat B."/>
            <person name="Schoch C.L."/>
            <person name="Horwitz B.A."/>
            <person name="Barry K.W."/>
            <person name="Condon B.J."/>
            <person name="Copeland A.C."/>
            <person name="Dhillon B."/>
            <person name="Glaser F."/>
            <person name="Hesse C.N."/>
            <person name="Kosti I."/>
            <person name="LaButti K."/>
            <person name="Lindquist E.A."/>
            <person name="Lucas S."/>
            <person name="Salamov A.A."/>
            <person name="Bradshaw R.E."/>
            <person name="Ciuffetti L."/>
            <person name="Hamelin R.C."/>
            <person name="Kema G.H.J."/>
            <person name="Lawrence C."/>
            <person name="Scott J.A."/>
            <person name="Spatafora J.W."/>
            <person name="Turgeon B.G."/>
            <person name="de Wit P.J.G.M."/>
            <person name="Zhong S."/>
            <person name="Goodwin S.B."/>
            <person name="Grigoriev I.V."/>
        </authorList>
    </citation>
    <scope>NUCLEOTIDE SEQUENCE [LARGE SCALE GENOMIC DNA]</scope>
    <source>
        <strain evidence="2 3">UAMH 10762</strain>
    </source>
</reference>
<sequence length="71" mass="8182">MRRMPDETPSLHRSGKSYSPRKVSSRYRQAVVPHVLVHPEQDKRPCDVVTQLSSDMIEMLLKLRVLSYCAA</sequence>
<dbReference type="EMBL" id="KB445564">
    <property type="protein sequence ID" value="EMC91466.1"/>
    <property type="molecule type" value="Genomic_DNA"/>
</dbReference>
<proteinExistence type="predicted"/>
<dbReference type="HOGENOM" id="CLU_2739622_0_0_1"/>
<accession>M2M4F2</accession>
<dbReference type="KEGG" id="bcom:BAUCODRAFT_127367"/>
<feature type="compositionally biased region" description="Basic and acidic residues" evidence="1">
    <location>
        <begin position="1"/>
        <end position="10"/>
    </location>
</feature>
<dbReference type="RefSeq" id="XP_007681773.1">
    <property type="nucleotide sequence ID" value="XM_007683583.1"/>
</dbReference>
<name>M2M4F2_BAUPA</name>
<feature type="region of interest" description="Disordered" evidence="1">
    <location>
        <begin position="1"/>
        <end position="26"/>
    </location>
</feature>
<dbReference type="Proteomes" id="UP000011761">
    <property type="component" value="Unassembled WGS sequence"/>
</dbReference>
<organism evidence="2 3">
    <name type="scientific">Baudoinia panamericana (strain UAMH 10762)</name>
    <name type="common">Angels' share fungus</name>
    <name type="synonym">Baudoinia compniacensis (strain UAMH 10762)</name>
    <dbReference type="NCBI Taxonomy" id="717646"/>
    <lineage>
        <taxon>Eukaryota</taxon>
        <taxon>Fungi</taxon>
        <taxon>Dikarya</taxon>
        <taxon>Ascomycota</taxon>
        <taxon>Pezizomycotina</taxon>
        <taxon>Dothideomycetes</taxon>
        <taxon>Dothideomycetidae</taxon>
        <taxon>Mycosphaerellales</taxon>
        <taxon>Teratosphaeriaceae</taxon>
        <taxon>Baudoinia</taxon>
    </lineage>
</organism>
<gene>
    <name evidence="2" type="ORF">BAUCODRAFT_127367</name>
</gene>
<dbReference type="AlphaFoldDB" id="M2M4F2"/>
<evidence type="ECO:0000313" key="3">
    <source>
        <dbReference type="Proteomes" id="UP000011761"/>
    </source>
</evidence>
<keyword evidence="3" id="KW-1185">Reference proteome</keyword>
<evidence type="ECO:0000256" key="1">
    <source>
        <dbReference type="SAM" id="MobiDB-lite"/>
    </source>
</evidence>